<proteinExistence type="predicted"/>
<evidence type="ECO:0000313" key="4">
    <source>
        <dbReference type="Proteomes" id="UP001629156"/>
    </source>
</evidence>
<organism evidence="3 4">
    <name type="scientific">Flavobacterium rhizosphaerae</name>
    <dbReference type="NCBI Taxonomy" id="3163298"/>
    <lineage>
        <taxon>Bacteria</taxon>
        <taxon>Pseudomonadati</taxon>
        <taxon>Bacteroidota</taxon>
        <taxon>Flavobacteriia</taxon>
        <taxon>Flavobacteriales</taxon>
        <taxon>Flavobacteriaceae</taxon>
        <taxon>Flavobacterium</taxon>
    </lineage>
</organism>
<keyword evidence="4" id="KW-1185">Reference proteome</keyword>
<feature type="domain" description="FecR protein" evidence="2">
    <location>
        <begin position="89"/>
        <end position="173"/>
    </location>
</feature>
<name>A0ABW8YYB2_9FLAO</name>
<dbReference type="EMBL" id="JBELPZ010000015">
    <property type="protein sequence ID" value="MFL9845321.1"/>
    <property type="molecule type" value="Genomic_DNA"/>
</dbReference>
<keyword evidence="1" id="KW-0812">Transmembrane</keyword>
<evidence type="ECO:0000313" key="3">
    <source>
        <dbReference type="EMBL" id="MFL9845321.1"/>
    </source>
</evidence>
<dbReference type="InterPro" id="IPR006860">
    <property type="entry name" value="FecR"/>
</dbReference>
<evidence type="ECO:0000259" key="2">
    <source>
        <dbReference type="Pfam" id="PF04773"/>
    </source>
</evidence>
<keyword evidence="1" id="KW-1133">Transmembrane helix</keyword>
<evidence type="ECO:0000256" key="1">
    <source>
        <dbReference type="SAM" id="Phobius"/>
    </source>
</evidence>
<dbReference type="PANTHER" id="PTHR30273:SF2">
    <property type="entry name" value="PROTEIN FECR"/>
    <property type="match status" value="1"/>
</dbReference>
<dbReference type="PANTHER" id="PTHR30273">
    <property type="entry name" value="PERIPLASMIC SIGNAL SENSOR AND SIGMA FACTOR ACTIVATOR FECR-RELATED"/>
    <property type="match status" value="1"/>
</dbReference>
<keyword evidence="1" id="KW-0472">Membrane</keyword>
<dbReference type="InterPro" id="IPR012373">
    <property type="entry name" value="Ferrdict_sens_TM"/>
</dbReference>
<dbReference type="Gene3D" id="2.60.120.1440">
    <property type="match status" value="1"/>
</dbReference>
<comment type="caution">
    <text evidence="3">The sequence shown here is derived from an EMBL/GenBank/DDBJ whole genome shotgun (WGS) entry which is preliminary data.</text>
</comment>
<feature type="transmembrane region" description="Helical" evidence="1">
    <location>
        <begin position="46"/>
        <end position="66"/>
    </location>
</feature>
<sequence length="277" mass="31228">MHEKDIEKKMQEAWNAPVTQQSQTDKEALWQQFASEAFPAKKKRTWLYPAVAVFVASLAIAAYFTVVSTSNGNSALAYTIIENPSTIIKKVILPDSSVVELEPKAEIRYGENFTYNRNVKLTGEASFSVQKDRQHPFSVNCGETTTTVLGTCFTVNGTTQNSVQVNLYEGSVQMNVKGSKSSWILSPGEEFEYENGLVTVEAFNRFRDFNNTELSIIIAYIKNNYGYSVDIPAEYLIKKITLRLNKKEELENVVGIIAHIYELKPTIDEKVKKITLQ</sequence>
<accession>A0ABW8YYB2</accession>
<dbReference type="Proteomes" id="UP001629156">
    <property type="component" value="Unassembled WGS sequence"/>
</dbReference>
<dbReference type="RefSeq" id="WP_408085601.1">
    <property type="nucleotide sequence ID" value="NZ_JBELPZ010000015.1"/>
</dbReference>
<protein>
    <submittedName>
        <fullName evidence="3">FecR family protein</fullName>
    </submittedName>
</protein>
<reference evidence="3 4" key="1">
    <citation type="submission" date="2024-06" db="EMBL/GenBank/DDBJ databases">
        <authorList>
            <person name="Kaempfer P."/>
            <person name="Viver T."/>
        </authorList>
    </citation>
    <scope>NUCLEOTIDE SEQUENCE [LARGE SCALE GENOMIC DNA]</scope>
    <source>
        <strain evidence="3 4">ST-119</strain>
    </source>
</reference>
<dbReference type="Pfam" id="PF04773">
    <property type="entry name" value="FecR"/>
    <property type="match status" value="1"/>
</dbReference>
<gene>
    <name evidence="3" type="ORF">ABS766_12910</name>
</gene>